<evidence type="ECO:0000313" key="3">
    <source>
        <dbReference type="EMBL" id="MFG6465853.1"/>
    </source>
</evidence>
<reference evidence="3 4" key="1">
    <citation type="submission" date="2024-08" db="EMBL/GenBank/DDBJ databases">
        <authorList>
            <person name="Lu H."/>
        </authorList>
    </citation>
    <scope>NUCLEOTIDE SEQUENCE [LARGE SCALE GENOMIC DNA]</scope>
    <source>
        <strain evidence="3 4">BYS87W</strain>
    </source>
</reference>
<name>A0ABW7GV49_9BURK</name>
<organism evidence="3 4">
    <name type="scientific">Pelomonas baiyunensis</name>
    <dbReference type="NCBI Taxonomy" id="3299026"/>
    <lineage>
        <taxon>Bacteria</taxon>
        <taxon>Pseudomonadati</taxon>
        <taxon>Pseudomonadota</taxon>
        <taxon>Betaproteobacteria</taxon>
        <taxon>Burkholderiales</taxon>
        <taxon>Sphaerotilaceae</taxon>
        <taxon>Roseateles</taxon>
    </lineage>
</organism>
<dbReference type="InterPro" id="IPR021455">
    <property type="entry name" value="DUF3106"/>
</dbReference>
<feature type="compositionally biased region" description="Low complexity" evidence="1">
    <location>
        <begin position="186"/>
        <end position="206"/>
    </location>
</feature>
<keyword evidence="4" id="KW-1185">Reference proteome</keyword>
<proteinExistence type="predicted"/>
<feature type="signal peptide" evidence="2">
    <location>
        <begin position="1"/>
        <end position="34"/>
    </location>
</feature>
<keyword evidence="2" id="KW-0732">Signal</keyword>
<feature type="chain" id="PRO_5047228088" evidence="2">
    <location>
        <begin position="35"/>
        <end position="285"/>
    </location>
</feature>
<evidence type="ECO:0000256" key="2">
    <source>
        <dbReference type="SAM" id="SignalP"/>
    </source>
</evidence>
<feature type="region of interest" description="Disordered" evidence="1">
    <location>
        <begin position="42"/>
        <end position="63"/>
    </location>
</feature>
<protein>
    <submittedName>
        <fullName evidence="3">DUF3106 domain-containing protein</fullName>
    </submittedName>
</protein>
<dbReference type="Pfam" id="PF11304">
    <property type="entry name" value="DUF3106"/>
    <property type="match status" value="1"/>
</dbReference>
<feature type="region of interest" description="Disordered" evidence="1">
    <location>
        <begin position="186"/>
        <end position="211"/>
    </location>
</feature>
<accession>A0ABW7GV49</accession>
<gene>
    <name evidence="3" type="ORF">ACG01O_04440</name>
</gene>
<evidence type="ECO:0000313" key="4">
    <source>
        <dbReference type="Proteomes" id="UP001606303"/>
    </source>
</evidence>
<evidence type="ECO:0000256" key="1">
    <source>
        <dbReference type="SAM" id="MobiDB-lite"/>
    </source>
</evidence>
<sequence>MPMTRAAKSPAAIALPCFLTLLLSAAGFSAFAQANDAASAPEGASASAPAVPSAAAPTPLAARPSPAALPAVSALAPAPTWQALNPAQRSLLAPLAQDWDHLSANQRSKWLSTTPRLAALPPAELTRLHERMRDWARLSPAERTDARVTFQVAQQVGADQRQAKWEEYLALPAEKRQELADKAAARRAAQAQAKAPGAAANPLANASTKSNTVPAAPKIVVPVAVAGSLVQAKPGATTVLITRGLALPSHHAAGESKVVADPALVDPKTLLPKSLKAPQATPERP</sequence>
<dbReference type="EMBL" id="JBIGIB010000001">
    <property type="protein sequence ID" value="MFG6465853.1"/>
    <property type="molecule type" value="Genomic_DNA"/>
</dbReference>
<dbReference type="RefSeq" id="WP_394381748.1">
    <property type="nucleotide sequence ID" value="NZ_JBIGIB010000001.1"/>
</dbReference>
<dbReference type="Proteomes" id="UP001606303">
    <property type="component" value="Unassembled WGS sequence"/>
</dbReference>
<comment type="caution">
    <text evidence="3">The sequence shown here is derived from an EMBL/GenBank/DDBJ whole genome shotgun (WGS) entry which is preliminary data.</text>
</comment>